<dbReference type="PANTHER" id="PTHR33784">
    <property type="entry name" value="OS05G0482100 PROTEIN"/>
    <property type="match status" value="1"/>
</dbReference>
<dbReference type="EMBL" id="JADBGQ010000002">
    <property type="protein sequence ID" value="KAG5410859.1"/>
    <property type="molecule type" value="Genomic_DNA"/>
</dbReference>
<dbReference type="Proteomes" id="UP000823674">
    <property type="component" value="Chromosome A01"/>
</dbReference>
<dbReference type="InterPro" id="IPR040338">
    <property type="entry name" value="At1g67623-like"/>
</dbReference>
<name>A0ABQ7NWR7_BRACM</name>
<evidence type="ECO:0000313" key="4">
    <source>
        <dbReference type="Proteomes" id="UP000823674"/>
    </source>
</evidence>
<dbReference type="Proteomes" id="UP000823674">
    <property type="component" value="Chromosome A02"/>
</dbReference>
<reference evidence="3 4" key="1">
    <citation type="submission" date="2021-03" db="EMBL/GenBank/DDBJ databases">
        <authorList>
            <person name="King G.J."/>
            <person name="Bancroft I."/>
            <person name="Baten A."/>
            <person name="Bloomfield J."/>
            <person name="Borpatragohain P."/>
            <person name="He Z."/>
            <person name="Irish N."/>
            <person name="Irwin J."/>
            <person name="Liu K."/>
            <person name="Mauleon R.P."/>
            <person name="Moore J."/>
            <person name="Morris R."/>
            <person name="Ostergaard L."/>
            <person name="Wang B."/>
            <person name="Wells R."/>
        </authorList>
    </citation>
    <scope>NUCLEOTIDE SEQUENCE [LARGE SCALE GENOMIC DNA]</scope>
    <source>
        <strain evidence="3">R-o-18</strain>
        <tissue evidence="3">Leaf</tissue>
    </source>
</reference>
<comment type="caution">
    <text evidence="3">The sequence shown here is derived from an EMBL/GenBank/DDBJ whole genome shotgun (WGS) entry which is preliminary data.</text>
</comment>
<evidence type="ECO:0000313" key="2">
    <source>
        <dbReference type="EMBL" id="KAG5410859.1"/>
    </source>
</evidence>
<feature type="domain" description="At2g35280-like TPR" evidence="1">
    <location>
        <begin position="64"/>
        <end position="134"/>
    </location>
</feature>
<evidence type="ECO:0000313" key="3">
    <source>
        <dbReference type="EMBL" id="KAG5415290.1"/>
    </source>
</evidence>
<protein>
    <recommendedName>
        <fullName evidence="1">At2g35280-like TPR domain-containing protein</fullName>
    </recommendedName>
</protein>
<accession>A0ABQ7NWR7</accession>
<dbReference type="Pfam" id="PF23310">
    <property type="entry name" value="TPR_27"/>
    <property type="match status" value="1"/>
</dbReference>
<organism evidence="3 4">
    <name type="scientific">Brassica rapa subsp. trilocularis</name>
    <dbReference type="NCBI Taxonomy" id="1813537"/>
    <lineage>
        <taxon>Eukaryota</taxon>
        <taxon>Viridiplantae</taxon>
        <taxon>Streptophyta</taxon>
        <taxon>Embryophyta</taxon>
        <taxon>Tracheophyta</taxon>
        <taxon>Spermatophyta</taxon>
        <taxon>Magnoliopsida</taxon>
        <taxon>eudicotyledons</taxon>
        <taxon>Gunneridae</taxon>
        <taxon>Pentapetalae</taxon>
        <taxon>rosids</taxon>
        <taxon>malvids</taxon>
        <taxon>Brassicales</taxon>
        <taxon>Brassicaceae</taxon>
        <taxon>Brassiceae</taxon>
        <taxon>Brassica</taxon>
    </lineage>
</organism>
<evidence type="ECO:0000259" key="1">
    <source>
        <dbReference type="Pfam" id="PF23310"/>
    </source>
</evidence>
<keyword evidence="4" id="KW-1185">Reference proteome</keyword>
<dbReference type="InterPro" id="IPR057136">
    <property type="entry name" value="At2g35280_TPR_dom"/>
</dbReference>
<dbReference type="EMBL" id="JADBGQ010000001">
    <property type="protein sequence ID" value="KAG5415290.1"/>
    <property type="molecule type" value="Genomic_DNA"/>
</dbReference>
<proteinExistence type="predicted"/>
<sequence length="204" mass="24158">MCNRCFWIKELGLFFREFEPMSALVVERVARNSFQDLYGLKASSKSMKALAERRGVYYFHDVLSVPWELNMHSQLLKSCYAEGNPSKLYIKGVQFYFTFGRHEEGITLTKRAADAGYKRAVYTRAITQAIFLCDAQYFHGIPREWVQRMGCQCATHVWRQCLCLWHLDTTKDDNMCECCFWIKEFGLFFRDFEPISVIRDTRKW</sequence>
<gene>
    <name evidence="3" type="primary">A01g507530.1_BraROA</name>
    <name evidence="2" type="synonym">A02g507600.1_BraROA</name>
    <name evidence="3" type="ORF">IGI04_002857</name>
    <name evidence="2" type="ORF">IGI04_007178</name>
</gene>
<dbReference type="PANTHER" id="PTHR33784:SF23">
    <property type="entry name" value="F-BOX DOMAIN-CONTAINING PROTEIN"/>
    <property type="match status" value="1"/>
</dbReference>